<dbReference type="SUPFAM" id="SSF52540">
    <property type="entry name" value="P-loop containing nucleoside triphosphate hydrolases"/>
    <property type="match status" value="1"/>
</dbReference>
<evidence type="ECO:0000256" key="5">
    <source>
        <dbReference type="ARBA" id="ARBA00022989"/>
    </source>
</evidence>
<dbReference type="InterPro" id="IPR051539">
    <property type="entry name" value="T4SS-coupling_protein"/>
</dbReference>
<name>A0A1I4HRW6_9RHOB</name>
<accession>A0A1I4HRW6</accession>
<organism evidence="7 8">
    <name type="scientific">Shimia haliotis</name>
    <dbReference type="NCBI Taxonomy" id="1280847"/>
    <lineage>
        <taxon>Bacteria</taxon>
        <taxon>Pseudomonadati</taxon>
        <taxon>Pseudomonadota</taxon>
        <taxon>Alphaproteobacteria</taxon>
        <taxon>Rhodobacterales</taxon>
        <taxon>Roseobacteraceae</taxon>
    </lineage>
</organism>
<evidence type="ECO:0000256" key="4">
    <source>
        <dbReference type="ARBA" id="ARBA00022692"/>
    </source>
</evidence>
<evidence type="ECO:0000256" key="3">
    <source>
        <dbReference type="ARBA" id="ARBA00022475"/>
    </source>
</evidence>
<dbReference type="PANTHER" id="PTHR37937">
    <property type="entry name" value="CONJUGATIVE TRANSFER: DNA TRANSPORT"/>
    <property type="match status" value="1"/>
</dbReference>
<evidence type="ECO:0000256" key="6">
    <source>
        <dbReference type="ARBA" id="ARBA00023136"/>
    </source>
</evidence>
<dbReference type="Pfam" id="PF02534">
    <property type="entry name" value="T4SS-DNA_transf"/>
    <property type="match status" value="1"/>
</dbReference>
<dbReference type="InterPro" id="IPR003688">
    <property type="entry name" value="TraG/VirD4"/>
</dbReference>
<evidence type="ECO:0000256" key="2">
    <source>
        <dbReference type="ARBA" id="ARBA00008806"/>
    </source>
</evidence>
<proteinExistence type="inferred from homology"/>
<keyword evidence="6" id="KW-0472">Membrane</keyword>
<evidence type="ECO:0000256" key="1">
    <source>
        <dbReference type="ARBA" id="ARBA00004651"/>
    </source>
</evidence>
<dbReference type="STRING" id="1280847.SAMN04488036_1201"/>
<protein>
    <submittedName>
        <fullName evidence="7">Type IV secretory system Conjugative DNA transfer</fullName>
    </submittedName>
</protein>
<gene>
    <name evidence="7" type="ORF">SAMN04488036_1201</name>
</gene>
<sequence>MAPYIRPENPSASWMNPARLSDDDFVMKDGRIFLGRTKDGRTIGVDDNRHVVTIAGSRAGKSATSLMSNLLTWDGSAMVVDPKGELATNTALHRAKMGQDVFILDPFGEVTGEAEKFRASFNPLDELRAGGPRDVVDDASTLADALITSDGRTNDHWSMSAKNLIRGLCLYALHRRPQDASLVDVRALLTSPAEREKKAPAGAPLALADHFEAMTKEDAFDGVLAGMGSTMAGKPKSERGSIISTAIEQTSFLDSIPMREHLAEQGLTSMRALKRKPTTIYLVLPSSRMGTHFRWLRAVLTQAMTALERTENATRRPVLFVLEEFPTLGHMRLIEASAGLMAGYDVKL</sequence>
<dbReference type="Proteomes" id="UP000198851">
    <property type="component" value="Unassembled WGS sequence"/>
</dbReference>
<comment type="subcellular location">
    <subcellularLocation>
        <location evidence="1">Cell membrane</location>
        <topology evidence="1">Multi-pass membrane protein</topology>
    </subcellularLocation>
</comment>
<keyword evidence="4" id="KW-0812">Transmembrane</keyword>
<dbReference type="InterPro" id="IPR027417">
    <property type="entry name" value="P-loop_NTPase"/>
</dbReference>
<evidence type="ECO:0000313" key="8">
    <source>
        <dbReference type="Proteomes" id="UP000198851"/>
    </source>
</evidence>
<dbReference type="PANTHER" id="PTHR37937:SF1">
    <property type="entry name" value="CONJUGATIVE TRANSFER: DNA TRANSPORT"/>
    <property type="match status" value="1"/>
</dbReference>
<reference evidence="8" key="1">
    <citation type="submission" date="2016-10" db="EMBL/GenBank/DDBJ databases">
        <authorList>
            <person name="Varghese N."/>
            <person name="Submissions S."/>
        </authorList>
    </citation>
    <scope>NUCLEOTIDE SEQUENCE [LARGE SCALE GENOMIC DNA]</scope>
    <source>
        <strain evidence="8">DSM 28453</strain>
    </source>
</reference>
<dbReference type="RefSeq" id="WP_139216265.1">
    <property type="nucleotide sequence ID" value="NZ_FOSZ01000020.1"/>
</dbReference>
<evidence type="ECO:0000313" key="7">
    <source>
        <dbReference type="EMBL" id="SFL44557.1"/>
    </source>
</evidence>
<dbReference type="GO" id="GO:0005886">
    <property type="term" value="C:plasma membrane"/>
    <property type="evidence" value="ECO:0007669"/>
    <property type="project" value="UniProtKB-SubCell"/>
</dbReference>
<keyword evidence="8" id="KW-1185">Reference proteome</keyword>
<keyword evidence="5" id="KW-1133">Transmembrane helix</keyword>
<feature type="non-terminal residue" evidence="7">
    <location>
        <position position="348"/>
    </location>
</feature>
<dbReference type="OrthoDB" id="9759295at2"/>
<dbReference type="EMBL" id="FOSZ01000020">
    <property type="protein sequence ID" value="SFL44557.1"/>
    <property type="molecule type" value="Genomic_DNA"/>
</dbReference>
<dbReference type="AlphaFoldDB" id="A0A1I4HRW6"/>
<keyword evidence="3" id="KW-1003">Cell membrane</keyword>
<comment type="similarity">
    <text evidence="2">Belongs to the VirD4/TraG family.</text>
</comment>
<dbReference type="Gene3D" id="3.40.50.300">
    <property type="entry name" value="P-loop containing nucleotide triphosphate hydrolases"/>
    <property type="match status" value="1"/>
</dbReference>